<dbReference type="PANTHER" id="PTHR30065">
    <property type="entry name" value="FLAGELLAR BIOSYNTHETIC PROTEIN FLIR"/>
    <property type="match status" value="1"/>
</dbReference>
<evidence type="ECO:0000256" key="8">
    <source>
        <dbReference type="SAM" id="Phobius"/>
    </source>
</evidence>
<keyword evidence="7" id="KW-0975">Bacterial flagellum</keyword>
<evidence type="ECO:0008006" key="10">
    <source>
        <dbReference type="Google" id="ProtNLM"/>
    </source>
</evidence>
<gene>
    <name evidence="9" type="ORF">MNBD_NITROSPIRAE01-702</name>
</gene>
<dbReference type="PANTHER" id="PTHR30065:SF1">
    <property type="entry name" value="SURFACE PRESENTATION OF ANTIGENS PROTEIN SPAR"/>
    <property type="match status" value="1"/>
</dbReference>
<accession>A0A3B1CIZ1</accession>
<dbReference type="Pfam" id="PF01311">
    <property type="entry name" value="Bac_export_1"/>
    <property type="match status" value="1"/>
</dbReference>
<evidence type="ECO:0000256" key="4">
    <source>
        <dbReference type="ARBA" id="ARBA00022692"/>
    </source>
</evidence>
<keyword evidence="3" id="KW-1003">Cell membrane</keyword>
<dbReference type="EMBL" id="UOGF01000060">
    <property type="protein sequence ID" value="VAX30436.1"/>
    <property type="molecule type" value="Genomic_DNA"/>
</dbReference>
<evidence type="ECO:0000256" key="7">
    <source>
        <dbReference type="ARBA" id="ARBA00023143"/>
    </source>
</evidence>
<dbReference type="NCBIfam" id="TIGR01400">
    <property type="entry name" value="fliR"/>
    <property type="match status" value="1"/>
</dbReference>
<keyword evidence="6 8" id="KW-0472">Membrane</keyword>
<keyword evidence="4 8" id="KW-0812">Transmembrane</keyword>
<comment type="subcellular location">
    <subcellularLocation>
        <location evidence="1">Bacterial flagellum basal body</location>
    </subcellularLocation>
    <subcellularLocation>
        <location evidence="2">Cell membrane</location>
        <topology evidence="2">Multi-pass membrane protein</topology>
    </subcellularLocation>
</comment>
<evidence type="ECO:0000256" key="6">
    <source>
        <dbReference type="ARBA" id="ARBA00023136"/>
    </source>
</evidence>
<sequence>MNIPLVEGILENQMVFLFILFRVAAFLAATPLMGGSGVPVMVKMMLVLSMSFVLFQTLSLEPPGELNLVSLTIALLGEVLIGLIIGMAANLLFSAIEMGSEIVGIQMGLGSANLFDPISNKQASLIARLQGLVAMLIFLVLNGHFIVLESMVKSFELIPFAGFYPSGPLVEYLMKLAGQMFLLGLKVAIPIIVALLMANVTIGIFSRVIPQLNVLLFSFPVTITLGLVMLGFSLPILTGILTQEVSGLRTVFNQLLVGMSP</sequence>
<dbReference type="InterPro" id="IPR002010">
    <property type="entry name" value="T3SS_IM_R"/>
</dbReference>
<feature type="transmembrane region" description="Helical" evidence="8">
    <location>
        <begin position="214"/>
        <end position="237"/>
    </location>
</feature>
<evidence type="ECO:0000256" key="2">
    <source>
        <dbReference type="ARBA" id="ARBA00004651"/>
    </source>
</evidence>
<evidence type="ECO:0000256" key="3">
    <source>
        <dbReference type="ARBA" id="ARBA00022475"/>
    </source>
</evidence>
<dbReference type="InterPro" id="IPR006303">
    <property type="entry name" value="FliR"/>
</dbReference>
<reference evidence="9" key="1">
    <citation type="submission" date="2018-06" db="EMBL/GenBank/DDBJ databases">
        <authorList>
            <person name="Zhirakovskaya E."/>
        </authorList>
    </citation>
    <scope>NUCLEOTIDE SEQUENCE</scope>
</reference>
<dbReference type="AlphaFoldDB" id="A0A3B1CIZ1"/>
<dbReference type="GO" id="GO:0006605">
    <property type="term" value="P:protein targeting"/>
    <property type="evidence" value="ECO:0007669"/>
    <property type="project" value="InterPro"/>
</dbReference>
<keyword evidence="5 8" id="KW-1133">Transmembrane helix</keyword>
<feature type="transmembrane region" description="Helical" evidence="8">
    <location>
        <begin position="40"/>
        <end position="59"/>
    </location>
</feature>
<protein>
    <recommendedName>
        <fullName evidence="10">Flagellar biosynthesis protein FliR</fullName>
    </recommendedName>
</protein>
<evidence type="ECO:0000313" key="9">
    <source>
        <dbReference type="EMBL" id="VAX30436.1"/>
    </source>
</evidence>
<feature type="transmembrane region" description="Helical" evidence="8">
    <location>
        <begin position="180"/>
        <end position="202"/>
    </location>
</feature>
<name>A0A3B1CIZ1_9ZZZZ</name>
<evidence type="ECO:0000256" key="1">
    <source>
        <dbReference type="ARBA" id="ARBA00004117"/>
    </source>
</evidence>
<dbReference type="PRINTS" id="PR00953">
    <property type="entry name" value="TYPE3IMRPROT"/>
</dbReference>
<dbReference type="GO" id="GO:0005886">
    <property type="term" value="C:plasma membrane"/>
    <property type="evidence" value="ECO:0007669"/>
    <property type="project" value="UniProtKB-SubCell"/>
</dbReference>
<feature type="transmembrane region" description="Helical" evidence="8">
    <location>
        <begin position="125"/>
        <end position="147"/>
    </location>
</feature>
<dbReference type="GO" id="GO:0009425">
    <property type="term" value="C:bacterial-type flagellum basal body"/>
    <property type="evidence" value="ECO:0007669"/>
    <property type="project" value="UniProtKB-SubCell"/>
</dbReference>
<feature type="transmembrane region" description="Helical" evidence="8">
    <location>
        <begin position="71"/>
        <end position="93"/>
    </location>
</feature>
<dbReference type="GO" id="GO:0044780">
    <property type="term" value="P:bacterial-type flagellum assembly"/>
    <property type="evidence" value="ECO:0007669"/>
    <property type="project" value="InterPro"/>
</dbReference>
<feature type="transmembrane region" description="Helical" evidence="8">
    <location>
        <begin position="14"/>
        <end position="33"/>
    </location>
</feature>
<organism evidence="9">
    <name type="scientific">hydrothermal vent metagenome</name>
    <dbReference type="NCBI Taxonomy" id="652676"/>
    <lineage>
        <taxon>unclassified sequences</taxon>
        <taxon>metagenomes</taxon>
        <taxon>ecological metagenomes</taxon>
    </lineage>
</organism>
<proteinExistence type="predicted"/>
<evidence type="ECO:0000256" key="5">
    <source>
        <dbReference type="ARBA" id="ARBA00022989"/>
    </source>
</evidence>